<proteinExistence type="predicted"/>
<dbReference type="InterPro" id="IPR045591">
    <property type="entry name" value="DUF6462"/>
</dbReference>
<name>A0A1M5Q0S6_BUTFI</name>
<evidence type="ECO:0000313" key="2">
    <source>
        <dbReference type="Proteomes" id="UP000184278"/>
    </source>
</evidence>
<sequence>MAKEKDDDNLVKCIFNDVVFYVPSDVFSMVLLRAQRYSTKKYVRYKEGAELYSMSERKFTELANNADAVMHVDKIALVDLEQIEKYIRLNNS</sequence>
<reference evidence="2" key="1">
    <citation type="submission" date="2016-11" db="EMBL/GenBank/DDBJ databases">
        <authorList>
            <person name="Varghese N."/>
            <person name="Submissions S."/>
        </authorList>
    </citation>
    <scope>NUCLEOTIDE SEQUENCE [LARGE SCALE GENOMIC DNA]</scope>
    <source>
        <strain evidence="2">DSM 3071</strain>
    </source>
</reference>
<protein>
    <submittedName>
        <fullName evidence="1">Uncharacterized protein</fullName>
    </submittedName>
</protein>
<accession>A0A1M5Q0S6</accession>
<dbReference type="AlphaFoldDB" id="A0A1M5Q0S6"/>
<organism evidence="1 2">
    <name type="scientific">Butyrivibrio fibrisolvens DSM 3071</name>
    <dbReference type="NCBI Taxonomy" id="1121131"/>
    <lineage>
        <taxon>Bacteria</taxon>
        <taxon>Bacillati</taxon>
        <taxon>Bacillota</taxon>
        <taxon>Clostridia</taxon>
        <taxon>Lachnospirales</taxon>
        <taxon>Lachnospiraceae</taxon>
        <taxon>Butyrivibrio</taxon>
    </lineage>
</organism>
<dbReference type="Pfam" id="PF20063">
    <property type="entry name" value="DUF6462"/>
    <property type="match status" value="1"/>
</dbReference>
<dbReference type="STRING" id="1121131.SAMN02745229_00158"/>
<dbReference type="EMBL" id="FQXK01000003">
    <property type="protein sequence ID" value="SHH07502.1"/>
    <property type="molecule type" value="Genomic_DNA"/>
</dbReference>
<gene>
    <name evidence="1" type="ORF">SAMN02745229_00158</name>
</gene>
<keyword evidence="2" id="KW-1185">Reference proteome</keyword>
<dbReference type="Proteomes" id="UP000184278">
    <property type="component" value="Unassembled WGS sequence"/>
</dbReference>
<evidence type="ECO:0000313" key="1">
    <source>
        <dbReference type="EMBL" id="SHH07502.1"/>
    </source>
</evidence>